<dbReference type="RefSeq" id="WP_008846716.1">
    <property type="nucleotide sequence ID" value="NZ_BAEN01000076.1"/>
</dbReference>
<evidence type="ECO:0000256" key="2">
    <source>
        <dbReference type="ARBA" id="ARBA00022801"/>
    </source>
</evidence>
<dbReference type="STRING" id="1127673.GLIP_4303"/>
<dbReference type="Pfam" id="PF00149">
    <property type="entry name" value="Metallophos"/>
    <property type="match status" value="1"/>
</dbReference>
<evidence type="ECO:0000256" key="1">
    <source>
        <dbReference type="ARBA" id="ARBA00022723"/>
    </source>
</evidence>
<evidence type="ECO:0000256" key="3">
    <source>
        <dbReference type="ARBA" id="ARBA00023004"/>
    </source>
</evidence>
<gene>
    <name evidence="6" type="primary">icc</name>
    <name evidence="6" type="ORF">GLIP_4303</name>
</gene>
<comment type="caution">
    <text evidence="6">The sequence shown here is derived from an EMBL/GenBank/DDBJ whole genome shotgun (WGS) entry which is preliminary data.</text>
</comment>
<dbReference type="Gene3D" id="3.60.21.10">
    <property type="match status" value="1"/>
</dbReference>
<organism evidence="6 7">
    <name type="scientific">Aliiglaciecola lipolytica E3</name>
    <dbReference type="NCBI Taxonomy" id="1127673"/>
    <lineage>
        <taxon>Bacteria</taxon>
        <taxon>Pseudomonadati</taxon>
        <taxon>Pseudomonadota</taxon>
        <taxon>Gammaproteobacteria</taxon>
        <taxon>Alteromonadales</taxon>
        <taxon>Alteromonadaceae</taxon>
        <taxon>Aliiglaciecola</taxon>
    </lineage>
</organism>
<keyword evidence="7" id="KW-1185">Reference proteome</keyword>
<dbReference type="InterPro" id="IPR029052">
    <property type="entry name" value="Metallo-depent_PP-like"/>
</dbReference>
<protein>
    <submittedName>
        <fullName evidence="6">Icc protein</fullName>
    </submittedName>
</protein>
<dbReference type="GO" id="GO:0046872">
    <property type="term" value="F:metal ion binding"/>
    <property type="evidence" value="ECO:0007669"/>
    <property type="project" value="UniProtKB-KW"/>
</dbReference>
<dbReference type="EMBL" id="BAEN01000076">
    <property type="protein sequence ID" value="GAC16914.1"/>
    <property type="molecule type" value="Genomic_DNA"/>
</dbReference>
<evidence type="ECO:0000313" key="7">
    <source>
        <dbReference type="Proteomes" id="UP000006334"/>
    </source>
</evidence>
<evidence type="ECO:0000259" key="5">
    <source>
        <dbReference type="Pfam" id="PF00149"/>
    </source>
</evidence>
<keyword evidence="1" id="KW-0479">Metal-binding</keyword>
<sequence>MTTLVQVSDCHLFADKNKTGYNHINPYQSLKLLLLKITDLNPDCILVTGDISGDDSEQSYRHFLDLFSQFNLIDKCQVIAGNHDQSSSFNSLFAHKDLAKKAPLQLDNWCLHGLDTRYTATLGQVSTEDLQYLVSNIHANPNHFHLVACHHHPIETGSWMDKHNWLNRDLFVNEIQQLCQVKLVVYGHIHADTHTFLHGCRYQSCPSSCWQFANTPEFSVSKELPGFNLFQLFDDGTFSHSTIRLEKER</sequence>
<dbReference type="OrthoDB" id="9784378at2"/>
<dbReference type="InterPro" id="IPR004843">
    <property type="entry name" value="Calcineurin-like_PHP"/>
</dbReference>
<dbReference type="InterPro" id="IPR050884">
    <property type="entry name" value="CNP_phosphodiesterase-III"/>
</dbReference>
<dbReference type="PANTHER" id="PTHR42988:SF2">
    <property type="entry name" value="CYCLIC NUCLEOTIDE PHOSPHODIESTERASE CBUA0032-RELATED"/>
    <property type="match status" value="1"/>
</dbReference>
<proteinExistence type="inferred from homology"/>
<dbReference type="SUPFAM" id="SSF56300">
    <property type="entry name" value="Metallo-dependent phosphatases"/>
    <property type="match status" value="1"/>
</dbReference>
<dbReference type="GO" id="GO:0016787">
    <property type="term" value="F:hydrolase activity"/>
    <property type="evidence" value="ECO:0007669"/>
    <property type="project" value="UniProtKB-KW"/>
</dbReference>
<dbReference type="PANTHER" id="PTHR42988">
    <property type="entry name" value="PHOSPHOHYDROLASE"/>
    <property type="match status" value="1"/>
</dbReference>
<evidence type="ECO:0000256" key="4">
    <source>
        <dbReference type="ARBA" id="ARBA00025742"/>
    </source>
</evidence>
<dbReference type="Proteomes" id="UP000006334">
    <property type="component" value="Unassembled WGS sequence"/>
</dbReference>
<keyword evidence="2" id="KW-0378">Hydrolase</keyword>
<reference evidence="6 7" key="1">
    <citation type="journal article" date="2017" name="Antonie Van Leeuwenhoek">
        <title>Rhizobium rhizosphaerae sp. nov., a novel species isolated from rice rhizosphere.</title>
        <authorList>
            <person name="Zhao J.J."/>
            <person name="Zhang J."/>
            <person name="Zhang R.J."/>
            <person name="Zhang C.W."/>
            <person name="Yin H.Q."/>
            <person name="Zhang X.X."/>
        </authorList>
    </citation>
    <scope>NUCLEOTIDE SEQUENCE [LARGE SCALE GENOMIC DNA]</scope>
    <source>
        <strain evidence="6 7">E3</strain>
    </source>
</reference>
<evidence type="ECO:0000313" key="6">
    <source>
        <dbReference type="EMBL" id="GAC16914.1"/>
    </source>
</evidence>
<dbReference type="eggNOG" id="COG1409">
    <property type="taxonomic scope" value="Bacteria"/>
</dbReference>
<feature type="domain" description="Calcineurin-like phosphoesterase" evidence="5">
    <location>
        <begin position="3"/>
        <end position="191"/>
    </location>
</feature>
<comment type="similarity">
    <text evidence="4">Belongs to the cyclic nucleotide phosphodiesterase class-III family.</text>
</comment>
<name>K6X8H4_9ALTE</name>
<accession>K6X8H4</accession>
<dbReference type="AlphaFoldDB" id="K6X8H4"/>
<keyword evidence="3" id="KW-0408">Iron</keyword>